<dbReference type="EMBL" id="MHNK01000001">
    <property type="protein sequence ID" value="OGZ44617.1"/>
    <property type="molecule type" value="Genomic_DNA"/>
</dbReference>
<name>A0A1G2G388_9BACT</name>
<evidence type="ECO:0000313" key="1">
    <source>
        <dbReference type="EMBL" id="OGZ44617.1"/>
    </source>
</evidence>
<evidence type="ECO:0000313" key="2">
    <source>
        <dbReference type="Proteomes" id="UP000177480"/>
    </source>
</evidence>
<comment type="caution">
    <text evidence="1">The sequence shown here is derived from an EMBL/GenBank/DDBJ whole genome shotgun (WGS) entry which is preliminary data.</text>
</comment>
<accession>A0A1G2G388</accession>
<sequence length="91" mass="10522">MKIVVKTVELQCKSFNNEKYPNPDTEIKQFVTVYLDEENPFVQAMEMLIVNAIYHAVQEKYIGDSLWKLEGIEGIEVFIEGRVNSNTLKLP</sequence>
<protein>
    <submittedName>
        <fullName evidence="1">Uncharacterized protein</fullName>
    </submittedName>
</protein>
<dbReference type="STRING" id="1802114.A2719_04365"/>
<proteinExistence type="predicted"/>
<reference evidence="1 2" key="1">
    <citation type="journal article" date="2016" name="Nat. Commun.">
        <title>Thousands of microbial genomes shed light on interconnected biogeochemical processes in an aquifer system.</title>
        <authorList>
            <person name="Anantharaman K."/>
            <person name="Brown C.T."/>
            <person name="Hug L.A."/>
            <person name="Sharon I."/>
            <person name="Castelle C.J."/>
            <person name="Probst A.J."/>
            <person name="Thomas B.C."/>
            <person name="Singh A."/>
            <person name="Wilkins M.J."/>
            <person name="Karaoz U."/>
            <person name="Brodie E.L."/>
            <person name="Williams K.H."/>
            <person name="Hubbard S.S."/>
            <person name="Banfield J.F."/>
        </authorList>
    </citation>
    <scope>NUCLEOTIDE SEQUENCE [LARGE SCALE GENOMIC DNA]</scope>
</reference>
<organism evidence="1 2">
    <name type="scientific">Candidatus Ryanbacteria bacterium RIFCSPHIGHO2_01_FULL_45_22</name>
    <dbReference type="NCBI Taxonomy" id="1802114"/>
    <lineage>
        <taxon>Bacteria</taxon>
        <taxon>Candidatus Ryaniibacteriota</taxon>
    </lineage>
</organism>
<gene>
    <name evidence="1" type="ORF">A2719_04365</name>
</gene>
<dbReference type="Proteomes" id="UP000177480">
    <property type="component" value="Unassembled WGS sequence"/>
</dbReference>
<dbReference type="AlphaFoldDB" id="A0A1G2G388"/>